<dbReference type="Gene3D" id="3.40.50.720">
    <property type="entry name" value="NAD(P)-binding Rossmann-like Domain"/>
    <property type="match status" value="1"/>
</dbReference>
<organism evidence="1 2">
    <name type="scientific">Rhodotorula taiwanensis</name>
    <dbReference type="NCBI Taxonomy" id="741276"/>
    <lineage>
        <taxon>Eukaryota</taxon>
        <taxon>Fungi</taxon>
        <taxon>Dikarya</taxon>
        <taxon>Basidiomycota</taxon>
        <taxon>Pucciniomycotina</taxon>
        <taxon>Microbotryomycetes</taxon>
        <taxon>Sporidiobolales</taxon>
        <taxon>Sporidiobolaceae</taxon>
        <taxon>Rhodotorula</taxon>
    </lineage>
</organism>
<dbReference type="PANTHER" id="PTHR43431">
    <property type="entry name" value="OXIDOREDUCTASE, SHORT CHAIN DEHYDROGENASE/REDUCTASE FAMILY (AFU_ORTHOLOGUE AFUA_5G14000)"/>
    <property type="match status" value="1"/>
</dbReference>
<evidence type="ECO:0000313" key="1">
    <source>
        <dbReference type="EMBL" id="POY70244.1"/>
    </source>
</evidence>
<gene>
    <name evidence="1" type="ORF">BMF94_6828</name>
</gene>
<dbReference type="InterPro" id="IPR036291">
    <property type="entry name" value="NAD(P)-bd_dom_sf"/>
</dbReference>
<dbReference type="Proteomes" id="UP000237144">
    <property type="component" value="Unassembled WGS sequence"/>
</dbReference>
<dbReference type="PRINTS" id="PR00081">
    <property type="entry name" value="GDHRDH"/>
</dbReference>
<sequence length="239" mass="25636">MSTLAIVAGAGPGLGSALARSFGKHHAVAVLGRTVQTVEQVAEDVRKSGADATAFACDVTDPESVQETFDAIRKQWPSHQVKAALYNVNSPFLVKRFLETSLQDIKPGVDVNFYGAFHFSQKVLPLMLEGGGGFLGFTGATAALKGSAKFAALAPGKFALRGLAQNLAREFGPQGVHVSHVIVDGLIETDRVRGMMGEQKQADSRLDPEAIAETFLSLAQQPKNCWTHEVDVRPFSETW</sequence>
<keyword evidence="2" id="KW-1185">Reference proteome</keyword>
<evidence type="ECO:0000313" key="2">
    <source>
        <dbReference type="Proteomes" id="UP000237144"/>
    </source>
</evidence>
<dbReference type="PANTHER" id="PTHR43431:SF7">
    <property type="entry name" value="OXIDOREDUCTASE, SHORT CHAIN DEHYDROGENASE_REDUCTASE FAMILY (AFU_ORTHOLOGUE AFUA_5G14000)"/>
    <property type="match status" value="1"/>
</dbReference>
<dbReference type="STRING" id="741276.A0A2S5B0D3"/>
<dbReference type="Pfam" id="PF00106">
    <property type="entry name" value="adh_short"/>
    <property type="match status" value="1"/>
</dbReference>
<protein>
    <submittedName>
        <fullName evidence="1">Uncharacterized protein</fullName>
    </submittedName>
</protein>
<dbReference type="EMBL" id="PJQD01000140">
    <property type="protein sequence ID" value="POY70244.1"/>
    <property type="molecule type" value="Genomic_DNA"/>
</dbReference>
<dbReference type="OrthoDB" id="5399006at2759"/>
<dbReference type="InterPro" id="IPR002347">
    <property type="entry name" value="SDR_fam"/>
</dbReference>
<proteinExistence type="predicted"/>
<accession>A0A2S5B0D3</accession>
<dbReference type="AlphaFoldDB" id="A0A2S5B0D3"/>
<comment type="caution">
    <text evidence="1">The sequence shown here is derived from an EMBL/GenBank/DDBJ whole genome shotgun (WGS) entry which is preliminary data.</text>
</comment>
<dbReference type="SUPFAM" id="SSF51735">
    <property type="entry name" value="NAD(P)-binding Rossmann-fold domains"/>
    <property type="match status" value="1"/>
</dbReference>
<reference evidence="1 2" key="1">
    <citation type="journal article" date="2018" name="Front. Microbiol.">
        <title>Prospects for Fungal Bioremediation of Acidic Radioactive Waste Sites: Characterization and Genome Sequence of Rhodotorula taiwanensis MD1149.</title>
        <authorList>
            <person name="Tkavc R."/>
            <person name="Matrosova V.Y."/>
            <person name="Grichenko O.E."/>
            <person name="Gostincar C."/>
            <person name="Volpe R.P."/>
            <person name="Klimenkova P."/>
            <person name="Gaidamakova E.K."/>
            <person name="Zhou C.E."/>
            <person name="Stewart B.J."/>
            <person name="Lyman M.G."/>
            <person name="Malfatti S.A."/>
            <person name="Rubinfeld B."/>
            <person name="Courtot M."/>
            <person name="Singh J."/>
            <person name="Dalgard C.L."/>
            <person name="Hamilton T."/>
            <person name="Frey K.G."/>
            <person name="Gunde-Cimerman N."/>
            <person name="Dugan L."/>
            <person name="Daly M.J."/>
        </authorList>
    </citation>
    <scope>NUCLEOTIDE SEQUENCE [LARGE SCALE GENOMIC DNA]</scope>
    <source>
        <strain evidence="1 2">MD1149</strain>
    </source>
</reference>
<name>A0A2S5B0D3_9BASI</name>